<protein>
    <submittedName>
        <fullName evidence="2">Uncharacterized protein</fullName>
    </submittedName>
</protein>
<dbReference type="EMBL" id="JBDJNQ010000008">
    <property type="protein sequence ID" value="MEN5378815.1"/>
    <property type="molecule type" value="Genomic_DNA"/>
</dbReference>
<keyword evidence="3" id="KW-1185">Reference proteome</keyword>
<organism evidence="2 3">
    <name type="scientific">Sphingobacterium kitahiroshimense</name>
    <dbReference type="NCBI Taxonomy" id="470446"/>
    <lineage>
        <taxon>Bacteria</taxon>
        <taxon>Pseudomonadati</taxon>
        <taxon>Bacteroidota</taxon>
        <taxon>Sphingobacteriia</taxon>
        <taxon>Sphingobacteriales</taxon>
        <taxon>Sphingobacteriaceae</taxon>
        <taxon>Sphingobacterium</taxon>
    </lineage>
</organism>
<evidence type="ECO:0000256" key="1">
    <source>
        <dbReference type="SAM" id="Phobius"/>
    </source>
</evidence>
<keyword evidence="1" id="KW-0812">Transmembrane</keyword>
<name>A0ABV0BVJ1_9SPHI</name>
<sequence>MDKYYQNKELVFKTRWMTATGFYFAEAELPEASLTAYLNNSEESEEHIIFIPFSQIKRAVPLFDNQPPLLDIDVLDPKDYQAVVADFENKAQLKEAIQAIEEQSGLRETVEVIKDKTWIRNLLYTIAIAFFGFSLVMMARELENGEVPDTSGNRSGFKSVLAAIAEQLGFMGSAALAIVLFSGFAYFTYTIYKSSNTTRTVWKK</sequence>
<comment type="caution">
    <text evidence="2">The sequence shown here is derived from an EMBL/GenBank/DDBJ whole genome shotgun (WGS) entry which is preliminary data.</text>
</comment>
<keyword evidence="1" id="KW-0472">Membrane</keyword>
<dbReference type="RefSeq" id="WP_021189931.1">
    <property type="nucleotide sequence ID" value="NZ_JAOQNK010000001.1"/>
</dbReference>
<evidence type="ECO:0000313" key="3">
    <source>
        <dbReference type="Proteomes" id="UP001409291"/>
    </source>
</evidence>
<keyword evidence="1" id="KW-1133">Transmembrane helix</keyword>
<reference evidence="2 3" key="1">
    <citation type="submission" date="2024-04" db="EMBL/GenBank/DDBJ databases">
        <title>WGS of bacteria from Torrens River.</title>
        <authorList>
            <person name="Wyrsch E.R."/>
            <person name="Drigo B."/>
        </authorList>
    </citation>
    <scope>NUCLEOTIDE SEQUENCE [LARGE SCALE GENOMIC DNA]</scope>
    <source>
        <strain evidence="2 3">TWI391</strain>
    </source>
</reference>
<accession>A0ABV0BVJ1</accession>
<feature type="transmembrane region" description="Helical" evidence="1">
    <location>
        <begin position="160"/>
        <end position="189"/>
    </location>
</feature>
<gene>
    <name evidence="2" type="ORF">ABE541_16255</name>
</gene>
<evidence type="ECO:0000313" key="2">
    <source>
        <dbReference type="EMBL" id="MEN5378815.1"/>
    </source>
</evidence>
<feature type="transmembrane region" description="Helical" evidence="1">
    <location>
        <begin position="122"/>
        <end position="140"/>
    </location>
</feature>
<proteinExistence type="predicted"/>
<dbReference type="Proteomes" id="UP001409291">
    <property type="component" value="Unassembled WGS sequence"/>
</dbReference>